<dbReference type="SMART" id="SM00228">
    <property type="entry name" value="PDZ"/>
    <property type="match status" value="1"/>
</dbReference>
<evidence type="ECO:0000256" key="1">
    <source>
        <dbReference type="ARBA" id="ARBA00010541"/>
    </source>
</evidence>
<evidence type="ECO:0000256" key="2">
    <source>
        <dbReference type="SAM" id="SignalP"/>
    </source>
</evidence>
<dbReference type="InterPro" id="IPR036034">
    <property type="entry name" value="PDZ_sf"/>
</dbReference>
<dbReference type="PANTHER" id="PTHR22939:SF129">
    <property type="entry name" value="SERINE PROTEASE HTRA2, MITOCHONDRIAL"/>
    <property type="match status" value="1"/>
</dbReference>
<evidence type="ECO:0000313" key="4">
    <source>
        <dbReference type="EMBL" id="SMP65989.1"/>
    </source>
</evidence>
<dbReference type="PANTHER" id="PTHR22939">
    <property type="entry name" value="SERINE PROTEASE FAMILY S1C HTRA-RELATED"/>
    <property type="match status" value="1"/>
</dbReference>
<evidence type="ECO:0000313" key="5">
    <source>
        <dbReference type="Proteomes" id="UP001158067"/>
    </source>
</evidence>
<dbReference type="InterPro" id="IPR001478">
    <property type="entry name" value="PDZ"/>
</dbReference>
<gene>
    <name evidence="4" type="ORF">SAMN06265222_109162</name>
</gene>
<organism evidence="4 5">
    <name type="scientific">Neorhodopirellula lusitana</name>
    <dbReference type="NCBI Taxonomy" id="445327"/>
    <lineage>
        <taxon>Bacteria</taxon>
        <taxon>Pseudomonadati</taxon>
        <taxon>Planctomycetota</taxon>
        <taxon>Planctomycetia</taxon>
        <taxon>Pirellulales</taxon>
        <taxon>Pirellulaceae</taxon>
        <taxon>Neorhodopirellula</taxon>
    </lineage>
</organism>
<feature type="domain" description="PDZ" evidence="3">
    <location>
        <begin position="218"/>
        <end position="269"/>
    </location>
</feature>
<reference evidence="4 5" key="1">
    <citation type="submission" date="2017-05" db="EMBL/GenBank/DDBJ databases">
        <authorList>
            <person name="Varghese N."/>
            <person name="Submissions S."/>
        </authorList>
    </citation>
    <scope>NUCLEOTIDE SEQUENCE [LARGE SCALE GENOMIC DNA]</scope>
    <source>
        <strain evidence="4 5">DSM 25457</strain>
    </source>
</reference>
<accession>A0ABY1QAW0</accession>
<dbReference type="SUPFAM" id="SSF50494">
    <property type="entry name" value="Trypsin-like serine proteases"/>
    <property type="match status" value="1"/>
</dbReference>
<dbReference type="InterPro" id="IPR043504">
    <property type="entry name" value="Peptidase_S1_PA_chymotrypsin"/>
</dbReference>
<name>A0ABY1QAW0_9BACT</name>
<comment type="caution">
    <text evidence="4">The sequence shown here is derived from an EMBL/GenBank/DDBJ whole genome shotgun (WGS) entry which is preliminary data.</text>
</comment>
<dbReference type="Gene3D" id="2.40.10.120">
    <property type="match status" value="1"/>
</dbReference>
<feature type="signal peptide" evidence="2">
    <location>
        <begin position="1"/>
        <end position="41"/>
    </location>
</feature>
<dbReference type="Gene3D" id="2.30.42.10">
    <property type="match status" value="1"/>
</dbReference>
<protein>
    <submittedName>
        <fullName evidence="4">PDZ domain-containing protein</fullName>
    </submittedName>
</protein>
<dbReference type="RefSeq" id="WP_283433738.1">
    <property type="nucleotide sequence ID" value="NZ_CAWLDM010000001.1"/>
</dbReference>
<dbReference type="EMBL" id="FXUG01000009">
    <property type="protein sequence ID" value="SMP65989.1"/>
    <property type="molecule type" value="Genomic_DNA"/>
</dbReference>
<evidence type="ECO:0000259" key="3">
    <source>
        <dbReference type="PROSITE" id="PS50106"/>
    </source>
</evidence>
<dbReference type="Proteomes" id="UP001158067">
    <property type="component" value="Unassembled WGS sequence"/>
</dbReference>
<sequence>MTFVDKNRNRIQPFSLTRTSLAQYLVLTLVVLTCCQTTASAQDDSPIPEWLQQRLVDRVLHRRDSNAMMRLMNPIAEKAEASVVEVISGGRPVALGTVVSLNSSSDQLNTTTAPSSDPSVVQDAYIVTKRSELSGDPIRIRLADGRLIPARVAAVRRRSDLALLVAQVDQATKVRSLQPVHFDRYVPLIGSFLISPDRTGRVIGLGVVGAAPRKVSHKGRLGIELERISQTGARVRNIIPDSGADEAGLERGDRIIAIDGRNQNDVRQVVSTLNGMFPGEVVQLTIERDGSTVDIPARMGELAVMQESENDARVNGARNIRLSGFEQAIQHDMVLNPEQCGGPVLDTEGRVIGLNIARAGRVVSYALPASLVASEVSSMIAEAGGK</sequence>
<dbReference type="Gene3D" id="2.40.10.10">
    <property type="entry name" value="Trypsin-like serine proteases"/>
    <property type="match status" value="1"/>
</dbReference>
<proteinExistence type="inferred from homology"/>
<feature type="chain" id="PRO_5045070194" evidence="2">
    <location>
        <begin position="42"/>
        <end position="386"/>
    </location>
</feature>
<dbReference type="PROSITE" id="PS50106">
    <property type="entry name" value="PDZ"/>
    <property type="match status" value="1"/>
</dbReference>
<dbReference type="SUPFAM" id="SSF50156">
    <property type="entry name" value="PDZ domain-like"/>
    <property type="match status" value="1"/>
</dbReference>
<keyword evidence="2" id="KW-0732">Signal</keyword>
<dbReference type="InterPro" id="IPR009003">
    <property type="entry name" value="Peptidase_S1_PA"/>
</dbReference>
<keyword evidence="5" id="KW-1185">Reference proteome</keyword>
<comment type="similarity">
    <text evidence="1">Belongs to the peptidase S1C family.</text>
</comment>
<dbReference type="Pfam" id="PF13180">
    <property type="entry name" value="PDZ_2"/>
    <property type="match status" value="1"/>
</dbReference>